<organism evidence="2 3">
    <name type="scientific">Ceratodon purpureus</name>
    <name type="common">Fire moss</name>
    <name type="synonym">Dicranum purpureum</name>
    <dbReference type="NCBI Taxonomy" id="3225"/>
    <lineage>
        <taxon>Eukaryota</taxon>
        <taxon>Viridiplantae</taxon>
        <taxon>Streptophyta</taxon>
        <taxon>Embryophyta</taxon>
        <taxon>Bryophyta</taxon>
        <taxon>Bryophytina</taxon>
        <taxon>Bryopsida</taxon>
        <taxon>Dicranidae</taxon>
        <taxon>Pseudoditrichales</taxon>
        <taxon>Ditrichaceae</taxon>
        <taxon>Ceratodon</taxon>
    </lineage>
</organism>
<reference evidence="2" key="1">
    <citation type="submission" date="2020-06" db="EMBL/GenBank/DDBJ databases">
        <title>WGS assembly of Ceratodon purpureus strain R40.</title>
        <authorList>
            <person name="Carey S.B."/>
            <person name="Jenkins J."/>
            <person name="Shu S."/>
            <person name="Lovell J.T."/>
            <person name="Sreedasyam A."/>
            <person name="Maumus F."/>
            <person name="Tiley G.P."/>
            <person name="Fernandez-Pozo N."/>
            <person name="Barry K."/>
            <person name="Chen C."/>
            <person name="Wang M."/>
            <person name="Lipzen A."/>
            <person name="Daum C."/>
            <person name="Saski C.A."/>
            <person name="Payton A.C."/>
            <person name="Mcbreen J.C."/>
            <person name="Conrad R.E."/>
            <person name="Kollar L.M."/>
            <person name="Olsson S."/>
            <person name="Huttunen S."/>
            <person name="Landis J.B."/>
            <person name="Wickett N.J."/>
            <person name="Johnson M.G."/>
            <person name="Rensing S.A."/>
            <person name="Grimwood J."/>
            <person name="Schmutz J."/>
            <person name="Mcdaniel S.F."/>
        </authorList>
    </citation>
    <scope>NUCLEOTIDE SEQUENCE</scope>
    <source>
        <strain evidence="2">R40</strain>
    </source>
</reference>
<protein>
    <recommendedName>
        <fullName evidence="4">Protein kinase domain-containing protein</fullName>
    </recommendedName>
</protein>
<keyword evidence="1" id="KW-1133">Transmembrane helix</keyword>
<gene>
    <name evidence="2" type="ORF">KC19_9G103600</name>
</gene>
<dbReference type="PANTHER" id="PTHR39113:SF2">
    <property type="match status" value="1"/>
</dbReference>
<sequence length="133" mass="15030">MSFEINPIPMFSPGWLLILLGATTMMGGMTGFGGTTLPCCYKSHVILMCISIFGTGVFCLCMFGQMTLPISVEDVKREVKILRTLSGHENVVQFYTAFEDDDVVYIVMEARRWTASGLQKCEHLHRLLWKEQL</sequence>
<feature type="transmembrane region" description="Helical" evidence="1">
    <location>
        <begin position="12"/>
        <end position="33"/>
    </location>
</feature>
<keyword evidence="3" id="KW-1185">Reference proteome</keyword>
<keyword evidence="1" id="KW-0472">Membrane</keyword>
<evidence type="ECO:0000313" key="2">
    <source>
        <dbReference type="EMBL" id="KAG0561923.1"/>
    </source>
</evidence>
<keyword evidence="1" id="KW-0812">Transmembrane</keyword>
<dbReference type="SUPFAM" id="SSF56112">
    <property type="entry name" value="Protein kinase-like (PK-like)"/>
    <property type="match status" value="1"/>
</dbReference>
<feature type="transmembrane region" description="Helical" evidence="1">
    <location>
        <begin position="45"/>
        <end position="68"/>
    </location>
</feature>
<comment type="caution">
    <text evidence="2">The sequence shown here is derived from an EMBL/GenBank/DDBJ whole genome shotgun (WGS) entry which is preliminary data.</text>
</comment>
<evidence type="ECO:0008006" key="4">
    <source>
        <dbReference type="Google" id="ProtNLM"/>
    </source>
</evidence>
<evidence type="ECO:0000313" key="3">
    <source>
        <dbReference type="Proteomes" id="UP000822688"/>
    </source>
</evidence>
<dbReference type="AlphaFoldDB" id="A0A8T0GSM4"/>
<dbReference type="InterPro" id="IPR011009">
    <property type="entry name" value="Kinase-like_dom_sf"/>
</dbReference>
<dbReference type="Proteomes" id="UP000822688">
    <property type="component" value="Chromosome 9"/>
</dbReference>
<dbReference type="Gene3D" id="3.30.200.20">
    <property type="entry name" value="Phosphorylase Kinase, domain 1"/>
    <property type="match status" value="1"/>
</dbReference>
<evidence type="ECO:0000256" key="1">
    <source>
        <dbReference type="SAM" id="Phobius"/>
    </source>
</evidence>
<dbReference type="EMBL" id="CM026430">
    <property type="protein sequence ID" value="KAG0561923.1"/>
    <property type="molecule type" value="Genomic_DNA"/>
</dbReference>
<name>A0A8T0GSM4_CERPU</name>
<proteinExistence type="predicted"/>
<dbReference type="PANTHER" id="PTHR39113">
    <property type="entry name" value="MEMBRANE LIPOPROTEIN-RELATED"/>
    <property type="match status" value="1"/>
</dbReference>
<accession>A0A8T0GSM4</accession>